<feature type="transmembrane region" description="Helical" evidence="1">
    <location>
        <begin position="75"/>
        <end position="99"/>
    </location>
</feature>
<dbReference type="AlphaFoldDB" id="A0A7M1UQY8"/>
<keyword evidence="1" id="KW-0472">Membrane</keyword>
<evidence type="ECO:0000313" key="3">
    <source>
        <dbReference type="Proteomes" id="UP000593766"/>
    </source>
</evidence>
<keyword evidence="1" id="KW-0812">Transmembrane</keyword>
<dbReference type="RefSeq" id="WP_193436462.1">
    <property type="nucleotide sequence ID" value="NZ_CP063144.1"/>
</dbReference>
<feature type="transmembrane region" description="Helical" evidence="1">
    <location>
        <begin position="44"/>
        <end position="69"/>
    </location>
</feature>
<dbReference type="Proteomes" id="UP000593766">
    <property type="component" value="Chromosome"/>
</dbReference>
<proteinExistence type="predicted"/>
<keyword evidence="3" id="KW-1185">Reference proteome</keyword>
<dbReference type="KEGG" id="tcs:IMZ38_01645"/>
<dbReference type="EMBL" id="CP063144">
    <property type="protein sequence ID" value="QOR94665.1"/>
    <property type="molecule type" value="Genomic_DNA"/>
</dbReference>
<gene>
    <name evidence="2" type="ORF">IMZ38_01645</name>
</gene>
<organism evidence="2 3">
    <name type="scientific">Thermosphaera chiliense</name>
    <dbReference type="NCBI Taxonomy" id="3402707"/>
    <lineage>
        <taxon>Archaea</taxon>
        <taxon>Thermoproteota</taxon>
        <taxon>Thermoprotei</taxon>
        <taxon>Desulfurococcales</taxon>
        <taxon>Desulfurococcaceae</taxon>
        <taxon>Thermosphaera</taxon>
    </lineage>
</organism>
<name>A0A7M1UQY8_9CREN</name>
<reference evidence="2 3" key="1">
    <citation type="submission" date="2020-10" db="EMBL/GenBank/DDBJ databases">
        <title>Complete genome sequence of Thermosphaera aggregans strain 3507.</title>
        <authorList>
            <person name="Zayulina K.S."/>
            <person name="Elcheninov A.G."/>
            <person name="Toshchakov S.V."/>
            <person name="Kublanov I.V."/>
            <person name="Kochetkova T.V."/>
        </authorList>
    </citation>
    <scope>NUCLEOTIDE SEQUENCE [LARGE SCALE GENOMIC DNA]</scope>
    <source>
        <strain evidence="2 3">3507</strain>
    </source>
</reference>
<keyword evidence="1" id="KW-1133">Transmembrane helix</keyword>
<evidence type="ECO:0000256" key="1">
    <source>
        <dbReference type="SAM" id="Phobius"/>
    </source>
</evidence>
<accession>A0A7M1UQY8</accession>
<feature type="transmembrane region" description="Helical" evidence="1">
    <location>
        <begin position="12"/>
        <end position="32"/>
    </location>
</feature>
<evidence type="ECO:0000313" key="2">
    <source>
        <dbReference type="EMBL" id="QOR94665.1"/>
    </source>
</evidence>
<sequence>MDHEECFESEFYTGIVYGVAATVIAILVLLFLVTRDYFQLSQGLAGLSEGALMVIGAVWGSGAMLSLRVRKGGRIWFIGGVIAGTIIVVVVAALILAILASASSEKENNAG</sequence>
<protein>
    <submittedName>
        <fullName evidence="2">Uncharacterized protein</fullName>
    </submittedName>
</protein>
<dbReference type="GeneID" id="59454081"/>